<dbReference type="EMBL" id="CADEPM010000007">
    <property type="protein sequence ID" value="CAB3408264.1"/>
    <property type="molecule type" value="Genomic_DNA"/>
</dbReference>
<evidence type="ECO:0000256" key="2">
    <source>
        <dbReference type="ARBA" id="ARBA00022729"/>
    </source>
</evidence>
<keyword evidence="4" id="KW-0472">Membrane</keyword>
<evidence type="ECO:0000313" key="7">
    <source>
        <dbReference type="EMBL" id="CAB3408264.1"/>
    </source>
</evidence>
<keyword evidence="4" id="KW-0812">Transmembrane</keyword>
<dbReference type="Gene3D" id="3.80.10.10">
    <property type="entry name" value="Ribonuclease Inhibitor"/>
    <property type="match status" value="2"/>
</dbReference>
<evidence type="ECO:0000259" key="6">
    <source>
        <dbReference type="SMART" id="SM00082"/>
    </source>
</evidence>
<organism evidence="7 8">
    <name type="scientific">Caenorhabditis bovis</name>
    <dbReference type="NCBI Taxonomy" id="2654633"/>
    <lineage>
        <taxon>Eukaryota</taxon>
        <taxon>Metazoa</taxon>
        <taxon>Ecdysozoa</taxon>
        <taxon>Nematoda</taxon>
        <taxon>Chromadorea</taxon>
        <taxon>Rhabditida</taxon>
        <taxon>Rhabditina</taxon>
        <taxon>Rhabditomorpha</taxon>
        <taxon>Rhabditoidea</taxon>
        <taxon>Rhabditidae</taxon>
        <taxon>Peloderinae</taxon>
        <taxon>Caenorhabditis</taxon>
    </lineage>
</organism>
<dbReference type="PANTHER" id="PTHR24366">
    <property type="entry name" value="IG(IMMUNOGLOBULIN) AND LRR(LEUCINE RICH REPEAT) DOMAINS"/>
    <property type="match status" value="1"/>
</dbReference>
<evidence type="ECO:0000256" key="4">
    <source>
        <dbReference type="SAM" id="Phobius"/>
    </source>
</evidence>
<evidence type="ECO:0000256" key="5">
    <source>
        <dbReference type="SAM" id="SignalP"/>
    </source>
</evidence>
<evidence type="ECO:0000313" key="8">
    <source>
        <dbReference type="Proteomes" id="UP000494206"/>
    </source>
</evidence>
<keyword evidence="4" id="KW-1133">Transmembrane helix</keyword>
<dbReference type="SUPFAM" id="SSF52058">
    <property type="entry name" value="L domain-like"/>
    <property type="match status" value="1"/>
</dbReference>
<feature type="domain" description="LRRCT" evidence="6">
    <location>
        <begin position="436"/>
        <end position="500"/>
    </location>
</feature>
<sequence length="613" mass="68923">MIPLLLLLLIFEPIVQPSPSCPTHCECDLSSFNNSSWSVYCRKNVINETVYAEILNQLPLTLRSLHIQAPDWRGRNKLRWNDNINRFAQLKVLRLVGCDIPAMSRSIRLPSLEVLDLSSNKIEHATMSNFAGMPKLRILDLSNNRLSILPTGVFTYLRSLRTLSLANNNITDVSTNLLRGLSALRVLRLDHNRVPINQINEIFNDVPQLDELYLNHCQLGSIANLSLERIPQLRNLGVGGNELQLVPTRELQNLHHLAVLDVSHNAIQEIAACAFCANNLTKLDISHNLLGLSKQPFHPDAFRNIPIRHLDISFNHMNEFDSKWLGWAQDVLSSLALSGNFLKNFNDTFTHTLRSLVHLEMAYNEIPYIPITLPAQYYHLHSLNISGNGISYIPDNLNTILPNVKELDISNNNFVSFSQSELSFLNYVDRVYLAGNPWDCSCAIQSIQVGKHLTPVAIKVHMRERYAMRHILKYDEVRCASPSLVEGHSVLAISDVNDCAVLFGARYGLTQTSEMLILLAALICAAITLLMLLGCIYFLRERQYKGSYVTREHSRTPLTMAHTHSCSSSTNGQLSPQFDPFQVDGMNSSETFKSMPPLIPPAPPKPASAYFGI</sequence>
<keyword evidence="1" id="KW-0433">Leucine-rich repeat</keyword>
<dbReference type="InterPro" id="IPR032675">
    <property type="entry name" value="LRR_dom_sf"/>
</dbReference>
<dbReference type="SMART" id="SM00082">
    <property type="entry name" value="LRRCT"/>
    <property type="match status" value="1"/>
</dbReference>
<keyword evidence="8" id="KW-1185">Reference proteome</keyword>
<dbReference type="OrthoDB" id="9229163at2759"/>
<dbReference type="FunFam" id="3.80.10.10:FF:001485">
    <property type="entry name" value="Protein CBR-DMA-1"/>
    <property type="match status" value="1"/>
</dbReference>
<keyword evidence="2 5" id="KW-0732">Signal</keyword>
<feature type="chain" id="PRO_5035730225" description="LRRCT domain-containing protein" evidence="5">
    <location>
        <begin position="18"/>
        <end position="613"/>
    </location>
</feature>
<dbReference type="FunFam" id="3.80.10.10:FF:001495">
    <property type="entry name" value="Protein CBR-DMA-1"/>
    <property type="match status" value="1"/>
</dbReference>
<feature type="signal peptide" evidence="5">
    <location>
        <begin position="1"/>
        <end position="17"/>
    </location>
</feature>
<dbReference type="SUPFAM" id="SSF52047">
    <property type="entry name" value="RNI-like"/>
    <property type="match status" value="1"/>
</dbReference>
<dbReference type="SMART" id="SM00369">
    <property type="entry name" value="LRR_TYP"/>
    <property type="match status" value="10"/>
</dbReference>
<accession>A0A8S1F340</accession>
<dbReference type="PANTHER" id="PTHR24366:SF96">
    <property type="entry name" value="LEUCINE RICH REPEAT CONTAINING 53"/>
    <property type="match status" value="1"/>
</dbReference>
<evidence type="ECO:0000256" key="3">
    <source>
        <dbReference type="ARBA" id="ARBA00022737"/>
    </source>
</evidence>
<dbReference type="Pfam" id="PF13855">
    <property type="entry name" value="LRR_8"/>
    <property type="match status" value="2"/>
</dbReference>
<dbReference type="PROSITE" id="PS51450">
    <property type="entry name" value="LRR"/>
    <property type="match status" value="2"/>
</dbReference>
<proteinExistence type="predicted"/>
<dbReference type="Proteomes" id="UP000494206">
    <property type="component" value="Unassembled WGS sequence"/>
</dbReference>
<dbReference type="InterPro" id="IPR000483">
    <property type="entry name" value="Cys-rich_flank_reg_C"/>
</dbReference>
<dbReference type="FunFam" id="3.80.10.10:FF:001154">
    <property type="entry name" value="Dma-1"/>
    <property type="match status" value="1"/>
</dbReference>
<reference evidence="7 8" key="1">
    <citation type="submission" date="2020-04" db="EMBL/GenBank/DDBJ databases">
        <authorList>
            <person name="Laetsch R D."/>
            <person name="Stevens L."/>
            <person name="Kumar S."/>
            <person name="Blaxter L. M."/>
        </authorList>
    </citation>
    <scope>NUCLEOTIDE SEQUENCE [LARGE SCALE GENOMIC DNA]</scope>
</reference>
<name>A0A8S1F340_9PELO</name>
<dbReference type="InterPro" id="IPR001611">
    <property type="entry name" value="Leu-rich_rpt"/>
</dbReference>
<keyword evidence="3" id="KW-0677">Repeat</keyword>
<comment type="caution">
    <text evidence="7">The sequence shown here is derived from an EMBL/GenBank/DDBJ whole genome shotgun (WGS) entry which is preliminary data.</text>
</comment>
<gene>
    <name evidence="7" type="ORF">CBOVIS_LOCUS10062</name>
</gene>
<dbReference type="InterPro" id="IPR003591">
    <property type="entry name" value="Leu-rich_rpt_typical-subtyp"/>
</dbReference>
<feature type="transmembrane region" description="Helical" evidence="4">
    <location>
        <begin position="515"/>
        <end position="539"/>
    </location>
</feature>
<protein>
    <recommendedName>
        <fullName evidence="6">LRRCT domain-containing protein</fullName>
    </recommendedName>
</protein>
<evidence type="ECO:0000256" key="1">
    <source>
        <dbReference type="ARBA" id="ARBA00022614"/>
    </source>
</evidence>
<dbReference type="PRINTS" id="PR00019">
    <property type="entry name" value="LEURICHRPT"/>
</dbReference>
<dbReference type="AlphaFoldDB" id="A0A8S1F340"/>